<evidence type="ECO:0000256" key="1">
    <source>
        <dbReference type="ARBA" id="ARBA00022729"/>
    </source>
</evidence>
<dbReference type="AlphaFoldDB" id="A0A2V3W0N3"/>
<gene>
    <name evidence="5" type="ORF">DFR56_107159</name>
</gene>
<dbReference type="OrthoDB" id="9775118at2"/>
<reference evidence="5 6" key="1">
    <citation type="submission" date="2018-05" db="EMBL/GenBank/DDBJ databases">
        <title>Genomic Encyclopedia of Type Strains, Phase IV (KMG-IV): sequencing the most valuable type-strain genomes for metagenomic binning, comparative biology and taxonomic classification.</title>
        <authorList>
            <person name="Goeker M."/>
        </authorList>
    </citation>
    <scope>NUCLEOTIDE SEQUENCE [LARGE SCALE GENOMIC DNA]</scope>
    <source>
        <strain evidence="5 6">DSM 28556</strain>
    </source>
</reference>
<feature type="domain" description="Calcineurin-like phosphoesterase" evidence="3">
    <location>
        <begin position="6"/>
        <end position="239"/>
    </location>
</feature>
<dbReference type="Pfam" id="PF00149">
    <property type="entry name" value="Metallophos"/>
    <property type="match status" value="1"/>
</dbReference>
<evidence type="ECO:0000256" key="2">
    <source>
        <dbReference type="RuleBase" id="RU362119"/>
    </source>
</evidence>
<dbReference type="Proteomes" id="UP000247978">
    <property type="component" value="Unassembled WGS sequence"/>
</dbReference>
<dbReference type="InterPro" id="IPR036907">
    <property type="entry name" value="5'-Nucleotdase_C_sf"/>
</dbReference>
<protein>
    <submittedName>
        <fullName evidence="5">2',3'-cyclic-nucleotide 2'-phosphodiesterase/3'-nucleotidase</fullName>
    </submittedName>
</protein>
<sequence>MQVKLHILCTSDVHGNLLPIHYGTNEKVNTGLATYATAVKQARKKYDHVIVLDNGDLIQGTPLMTHYVNEYSEQKNPMINVMNQIGIDASVIGNHEFNYGMKVLSDAVEQAHFPWLSANILNEQTKQPLFGQPYIVKKFPNGLTIAIVGVTTHYIPHWEQSEHIEGIQFLDAFSTLQSWVNQIHMKEQPDVLIASYHGGFECDLKTGEPTEQITGENQAYKMCEEIKGIDILLTGHQHRQLTEVLHDVLVVQPGHHAQMYGKVDIELQKENGEWVMTNKSAELLTLEGVEPDPVIIREMESLEQSTQQWLDEPIGHIKGDMSISDPFLARTSKHAFIQFIHQVQMDASGVDISVTSLLNNDTKGFGSTVTMRDVESNFMFPNTLIVLELTGKDIKLALEKSAEYFIVNKKNEITVNPAFMYPKPQHYNYDMWEGINYMIHVANEPGSRIKQVFYHGELLEHDQKYSVALNNYRASGGGNYDMFKHKPVVKEIQQNTTELICAYFKKHPIVKAETTKNFIVTL</sequence>
<dbReference type="GO" id="GO:0030288">
    <property type="term" value="C:outer membrane-bounded periplasmic space"/>
    <property type="evidence" value="ECO:0007669"/>
    <property type="project" value="TreeGrafter"/>
</dbReference>
<keyword evidence="6" id="KW-1185">Reference proteome</keyword>
<dbReference type="InterPro" id="IPR029052">
    <property type="entry name" value="Metallo-depent_PP-like"/>
</dbReference>
<dbReference type="SUPFAM" id="SSF55816">
    <property type="entry name" value="5'-nucleotidase (syn. UDP-sugar hydrolase), C-terminal domain"/>
    <property type="match status" value="1"/>
</dbReference>
<dbReference type="InterPro" id="IPR004843">
    <property type="entry name" value="Calcineurin-like_PHP"/>
</dbReference>
<keyword evidence="2" id="KW-0547">Nucleotide-binding</keyword>
<dbReference type="PANTHER" id="PTHR11575:SF6">
    <property type="entry name" value="2',3'-CYCLIC-NUCLEOTIDE 2'-PHOSPHODIESTERASE_3'-NUCLEOTIDASE"/>
    <property type="match status" value="1"/>
</dbReference>
<keyword evidence="2" id="KW-0378">Hydrolase</keyword>
<comment type="similarity">
    <text evidence="2">Belongs to the 5'-nucleotidase family.</text>
</comment>
<comment type="caution">
    <text evidence="5">The sequence shown here is derived from an EMBL/GenBank/DDBJ whole genome shotgun (WGS) entry which is preliminary data.</text>
</comment>
<dbReference type="PANTHER" id="PTHR11575">
    <property type="entry name" value="5'-NUCLEOTIDASE-RELATED"/>
    <property type="match status" value="1"/>
</dbReference>
<keyword evidence="1" id="KW-0732">Signal</keyword>
<dbReference type="EMBL" id="QJJQ01000007">
    <property type="protein sequence ID" value="PXW86638.1"/>
    <property type="molecule type" value="Genomic_DNA"/>
</dbReference>
<evidence type="ECO:0000259" key="3">
    <source>
        <dbReference type="Pfam" id="PF00149"/>
    </source>
</evidence>
<evidence type="ECO:0000313" key="6">
    <source>
        <dbReference type="Proteomes" id="UP000247978"/>
    </source>
</evidence>
<dbReference type="Gene3D" id="3.90.780.10">
    <property type="entry name" value="5'-Nucleotidase, C-terminal domain"/>
    <property type="match status" value="1"/>
</dbReference>
<name>A0A2V3W0N3_9BACI</name>
<dbReference type="RefSeq" id="WP_110395537.1">
    <property type="nucleotide sequence ID" value="NZ_JBHUHB010000001.1"/>
</dbReference>
<proteinExistence type="inferred from homology"/>
<dbReference type="InterPro" id="IPR006179">
    <property type="entry name" value="5_nucleotidase/apyrase"/>
</dbReference>
<dbReference type="GO" id="GO:0000166">
    <property type="term" value="F:nucleotide binding"/>
    <property type="evidence" value="ECO:0007669"/>
    <property type="project" value="UniProtKB-KW"/>
</dbReference>
<dbReference type="PRINTS" id="PR01607">
    <property type="entry name" value="APYRASEFAMLY"/>
</dbReference>
<dbReference type="GO" id="GO:0009166">
    <property type="term" value="P:nucleotide catabolic process"/>
    <property type="evidence" value="ECO:0007669"/>
    <property type="project" value="InterPro"/>
</dbReference>
<dbReference type="GO" id="GO:0016787">
    <property type="term" value="F:hydrolase activity"/>
    <property type="evidence" value="ECO:0007669"/>
    <property type="project" value="UniProtKB-KW"/>
</dbReference>
<evidence type="ECO:0000313" key="5">
    <source>
        <dbReference type="EMBL" id="PXW86638.1"/>
    </source>
</evidence>
<dbReference type="Gene3D" id="3.60.21.10">
    <property type="match status" value="1"/>
</dbReference>
<evidence type="ECO:0000259" key="4">
    <source>
        <dbReference type="Pfam" id="PF02872"/>
    </source>
</evidence>
<dbReference type="SUPFAM" id="SSF56300">
    <property type="entry name" value="Metallo-dependent phosphatases"/>
    <property type="match status" value="1"/>
</dbReference>
<organism evidence="5 6">
    <name type="scientific">Pseudogracilibacillus auburnensis</name>
    <dbReference type="NCBI Taxonomy" id="1494959"/>
    <lineage>
        <taxon>Bacteria</taxon>
        <taxon>Bacillati</taxon>
        <taxon>Bacillota</taxon>
        <taxon>Bacilli</taxon>
        <taxon>Bacillales</taxon>
        <taxon>Bacillaceae</taxon>
        <taxon>Pseudogracilibacillus</taxon>
    </lineage>
</organism>
<accession>A0A2V3W0N3</accession>
<dbReference type="Pfam" id="PF02872">
    <property type="entry name" value="5_nucleotid_C"/>
    <property type="match status" value="1"/>
</dbReference>
<feature type="domain" description="5'-Nucleotidase C-terminal" evidence="4">
    <location>
        <begin position="314"/>
        <end position="485"/>
    </location>
</feature>
<dbReference type="InterPro" id="IPR008334">
    <property type="entry name" value="5'-Nucleotdase_C"/>
</dbReference>